<keyword evidence="13" id="KW-1185">Reference proteome</keyword>
<evidence type="ECO:0000256" key="7">
    <source>
        <dbReference type="HAMAP-Rule" id="MF_00141"/>
    </source>
</evidence>
<dbReference type="GO" id="GO:0043043">
    <property type="term" value="P:peptide biosynthetic process"/>
    <property type="evidence" value="ECO:0007669"/>
    <property type="project" value="InterPro"/>
</dbReference>
<dbReference type="Gene3D" id="2.30.30.30">
    <property type="match status" value="1"/>
</dbReference>
<evidence type="ECO:0000256" key="4">
    <source>
        <dbReference type="ARBA" id="ARBA00022490"/>
    </source>
</evidence>
<dbReference type="AlphaFoldDB" id="A0A420W7Q1"/>
<dbReference type="Gene3D" id="2.40.50.140">
    <property type="entry name" value="Nucleic acid-binding proteins"/>
    <property type="match status" value="2"/>
</dbReference>
<evidence type="ECO:0000256" key="6">
    <source>
        <dbReference type="ARBA" id="ARBA00022917"/>
    </source>
</evidence>
<dbReference type="SMART" id="SM01185">
    <property type="entry name" value="EFP"/>
    <property type="match status" value="1"/>
</dbReference>
<dbReference type="Proteomes" id="UP000280881">
    <property type="component" value="Unassembled WGS sequence"/>
</dbReference>
<evidence type="ECO:0000256" key="5">
    <source>
        <dbReference type="ARBA" id="ARBA00022768"/>
    </source>
</evidence>
<dbReference type="InterPro" id="IPR020599">
    <property type="entry name" value="Transl_elong_fac_P/YeiP"/>
</dbReference>
<dbReference type="CDD" id="cd05794">
    <property type="entry name" value="S1_EF-P_repeat_2"/>
    <property type="match status" value="1"/>
</dbReference>
<comment type="subcellular location">
    <subcellularLocation>
        <location evidence="1 7">Cytoplasm</location>
    </subcellularLocation>
</comment>
<dbReference type="InterPro" id="IPR008991">
    <property type="entry name" value="Translation_prot_SH3-like_sf"/>
</dbReference>
<dbReference type="RefSeq" id="WP_121169562.1">
    <property type="nucleotide sequence ID" value="NZ_RBIE01000001.1"/>
</dbReference>
<dbReference type="NCBIfam" id="NF001810">
    <property type="entry name" value="PRK00529.1"/>
    <property type="match status" value="1"/>
</dbReference>
<dbReference type="SMART" id="SM00841">
    <property type="entry name" value="Elong-fact-P_C"/>
    <property type="match status" value="1"/>
</dbReference>
<dbReference type="GO" id="GO:0005829">
    <property type="term" value="C:cytosol"/>
    <property type="evidence" value="ECO:0007669"/>
    <property type="project" value="UniProtKB-ARBA"/>
</dbReference>
<evidence type="ECO:0000259" key="11">
    <source>
        <dbReference type="SMART" id="SM01185"/>
    </source>
</evidence>
<dbReference type="PROSITE" id="PS01275">
    <property type="entry name" value="EFP"/>
    <property type="match status" value="1"/>
</dbReference>
<dbReference type="InterPro" id="IPR011768">
    <property type="entry name" value="Transl_elongation_fac_P"/>
</dbReference>
<evidence type="ECO:0000313" key="13">
    <source>
        <dbReference type="Proteomes" id="UP000280881"/>
    </source>
</evidence>
<comment type="similarity">
    <text evidence="3 7 9">Belongs to the elongation factor P family.</text>
</comment>
<evidence type="ECO:0000259" key="10">
    <source>
        <dbReference type="SMART" id="SM00841"/>
    </source>
</evidence>
<dbReference type="Pfam" id="PF01132">
    <property type="entry name" value="EFP"/>
    <property type="match status" value="1"/>
</dbReference>
<dbReference type="PIRSF" id="PIRSF005901">
    <property type="entry name" value="EF-P"/>
    <property type="match status" value="1"/>
</dbReference>
<dbReference type="InterPro" id="IPR001059">
    <property type="entry name" value="Transl_elong_P/YeiP_cen"/>
</dbReference>
<reference evidence="12 13" key="1">
    <citation type="submission" date="2018-10" db="EMBL/GenBank/DDBJ databases">
        <title>Genomic Encyclopedia of Type Strains, Phase IV (KMG-IV): sequencing the most valuable type-strain genomes for metagenomic binning, comparative biology and taxonomic classification.</title>
        <authorList>
            <person name="Goeker M."/>
        </authorList>
    </citation>
    <scope>NUCLEOTIDE SEQUENCE [LARGE SCALE GENOMIC DNA]</scope>
    <source>
        <strain evidence="12 13">DSM 15521</strain>
    </source>
</reference>
<evidence type="ECO:0000256" key="2">
    <source>
        <dbReference type="ARBA" id="ARBA00004815"/>
    </source>
</evidence>
<protein>
    <recommendedName>
        <fullName evidence="7 8">Elongation factor P</fullName>
        <shortName evidence="7">EF-P</shortName>
    </recommendedName>
</protein>
<dbReference type="OrthoDB" id="9801844at2"/>
<feature type="domain" description="Translation elongation factor P/YeiP central" evidence="11">
    <location>
        <begin position="69"/>
        <end position="123"/>
    </location>
</feature>
<accession>A0A420W7Q1</accession>
<dbReference type="SUPFAM" id="SSF50104">
    <property type="entry name" value="Translation proteins SH3-like domain"/>
    <property type="match status" value="1"/>
</dbReference>
<keyword evidence="4 7" id="KW-0963">Cytoplasm</keyword>
<dbReference type="FunFam" id="2.40.50.140:FF:000009">
    <property type="entry name" value="Elongation factor P"/>
    <property type="match status" value="1"/>
</dbReference>
<comment type="caution">
    <text evidence="12">The sequence shown here is derived from an EMBL/GenBank/DDBJ whole genome shotgun (WGS) entry which is preliminary data.</text>
</comment>
<dbReference type="InterPro" id="IPR014722">
    <property type="entry name" value="Rib_uL2_dom2"/>
</dbReference>
<dbReference type="Pfam" id="PF08207">
    <property type="entry name" value="EFP_N"/>
    <property type="match status" value="1"/>
</dbReference>
<evidence type="ECO:0000256" key="3">
    <source>
        <dbReference type="ARBA" id="ARBA00009479"/>
    </source>
</evidence>
<dbReference type="UniPathway" id="UPA00345"/>
<dbReference type="HAMAP" id="MF_00141">
    <property type="entry name" value="EF_P"/>
    <property type="match status" value="1"/>
</dbReference>
<gene>
    <name evidence="7" type="primary">efp</name>
    <name evidence="12" type="ORF">C7457_0197</name>
</gene>
<comment type="pathway">
    <text evidence="2 7">Protein biosynthesis; polypeptide chain elongation.</text>
</comment>
<keyword evidence="5 7" id="KW-0251">Elongation factor</keyword>
<dbReference type="InterPro" id="IPR013852">
    <property type="entry name" value="Transl_elong_P/YeiP_CS"/>
</dbReference>
<dbReference type="CDD" id="cd04470">
    <property type="entry name" value="S1_EF-P_repeat_1"/>
    <property type="match status" value="1"/>
</dbReference>
<comment type="function">
    <text evidence="7">Involved in peptide bond synthesis. Stimulates efficient translation and peptide-bond synthesis on native or reconstituted 70S ribosomes in vitro. Probably functions indirectly by altering the affinity of the ribosome for aminoacyl-tRNA, thus increasing their reactivity as acceptors for peptidyl transferase.</text>
</comment>
<dbReference type="PANTHER" id="PTHR30053">
    <property type="entry name" value="ELONGATION FACTOR P"/>
    <property type="match status" value="1"/>
</dbReference>
<dbReference type="NCBIfam" id="TIGR00038">
    <property type="entry name" value="efp"/>
    <property type="match status" value="1"/>
</dbReference>
<name>A0A420W7Q1_9BACT</name>
<dbReference type="FunFam" id="2.30.30.30:FF:000003">
    <property type="entry name" value="Elongation factor P"/>
    <property type="match status" value="1"/>
</dbReference>
<keyword evidence="6 7" id="KW-0648">Protein biosynthesis</keyword>
<dbReference type="InterPro" id="IPR015365">
    <property type="entry name" value="Elong-fact-P_C"/>
</dbReference>
<dbReference type="EMBL" id="RBIE01000001">
    <property type="protein sequence ID" value="RKQ63329.1"/>
    <property type="molecule type" value="Genomic_DNA"/>
</dbReference>
<dbReference type="FunFam" id="2.40.50.140:FF:000004">
    <property type="entry name" value="Elongation factor P"/>
    <property type="match status" value="1"/>
</dbReference>
<proteinExistence type="inferred from homology"/>
<dbReference type="InterPro" id="IPR013185">
    <property type="entry name" value="Transl_elong_KOW-like"/>
</dbReference>
<organism evidence="12 13">
    <name type="scientific">Thermovibrio guaymasensis</name>
    <dbReference type="NCBI Taxonomy" id="240167"/>
    <lineage>
        <taxon>Bacteria</taxon>
        <taxon>Pseudomonadati</taxon>
        <taxon>Aquificota</taxon>
        <taxon>Aquificia</taxon>
        <taxon>Desulfurobacteriales</taxon>
        <taxon>Desulfurobacteriaceae</taxon>
        <taxon>Thermovibrio</taxon>
    </lineage>
</organism>
<dbReference type="Pfam" id="PF09285">
    <property type="entry name" value="Elong-fact-P_C"/>
    <property type="match status" value="1"/>
</dbReference>
<evidence type="ECO:0000256" key="1">
    <source>
        <dbReference type="ARBA" id="ARBA00004496"/>
    </source>
</evidence>
<dbReference type="PANTHER" id="PTHR30053:SF12">
    <property type="entry name" value="ELONGATION FACTOR P (EF-P) FAMILY PROTEIN"/>
    <property type="match status" value="1"/>
</dbReference>
<evidence type="ECO:0000256" key="8">
    <source>
        <dbReference type="NCBIfam" id="TIGR00038"/>
    </source>
</evidence>
<dbReference type="SUPFAM" id="SSF50249">
    <property type="entry name" value="Nucleic acid-binding proteins"/>
    <property type="match status" value="2"/>
</dbReference>
<evidence type="ECO:0000256" key="9">
    <source>
        <dbReference type="RuleBase" id="RU004389"/>
    </source>
</evidence>
<evidence type="ECO:0000313" key="12">
    <source>
        <dbReference type="EMBL" id="RKQ63329.1"/>
    </source>
</evidence>
<dbReference type="InterPro" id="IPR012340">
    <property type="entry name" value="NA-bd_OB-fold"/>
</dbReference>
<feature type="domain" description="Elongation factor P C-terminal" evidence="10">
    <location>
        <begin position="131"/>
        <end position="186"/>
    </location>
</feature>
<sequence>MPSIDVNQIAKGMKLEIEGAPYEIIDYQHVKPGKGQAFARIKLKNLKTGNVVEKTYKVGEKLELADFEEREMEYIYNDGQFYYFMDSKTYEQVGVPAASLGDKAKFLKENTTVMVQFYKGEAISVKLPKSIVLQVVDTEPGFKGDTVSNVTKPATLETGAVIQVPMFINPGDMVRVNPETGEYIERVNVK</sequence>
<dbReference type="GO" id="GO:0003746">
    <property type="term" value="F:translation elongation factor activity"/>
    <property type="evidence" value="ECO:0007669"/>
    <property type="project" value="UniProtKB-UniRule"/>
</dbReference>